<gene>
    <name evidence="1" type="ORF">HNO84_18070</name>
</gene>
<protein>
    <recommendedName>
        <fullName evidence="3">DUF927 domain-containing protein</fullName>
    </recommendedName>
</protein>
<dbReference type="Proteomes" id="UP000536746">
    <property type="component" value="Unassembled WGS sequence"/>
</dbReference>
<sequence>MRAEAALVFAARDDALANGDIQLWRQIGTGALQKKRNIQPADQDDWIETKWENACPPASDSYFATYLFHAKDVKKVKLDVLRKSGVRVSSIENIRTYFTKQSKELKRSLSDAQLSWQDQAVDNLGHFRHGHHIANSGGGSDRGKNWEIIDTWIRQFDQFGARSVGEALARLLLVQRPEVLVAESEIGTSSHYQQLPFLAALSGLGKSGGVLLQNASKYTRQQASGCIGAGISWYVKNSPSETLNVIEDGLWTGFEFFKVLDALEGRKFHAAIQTLDDPRQLSAVQVRLHFLVSTDIGIATLKSILQERKLTNFELAPSPRYINVLSDVARGKFQSGEYSYLDVIHDRIPSSEIMPAILSEQRPWLNDAMRMAIAKLIREKGGLLYPVPSKLVQPRHEAWPFGASFIGSHMVFAHSSPRAALPFYWKSGVFGERGKQFKWKALVPETVEIVDASARESF</sequence>
<dbReference type="EMBL" id="JABFMT010000023">
    <property type="protein sequence ID" value="NUU03520.1"/>
    <property type="molecule type" value="Genomic_DNA"/>
</dbReference>
<reference evidence="1 2" key="1">
    <citation type="journal article" date="2020" name="Front. Plant Sci.">
        <title>Isolation of Rhizosphere Bacteria That Improve Quality and Water Stress Tolerance in Greenhouse Ornamentals.</title>
        <authorList>
            <person name="Nordstedt N.P."/>
            <person name="Jones M.L."/>
        </authorList>
    </citation>
    <scope>NUCLEOTIDE SEQUENCE [LARGE SCALE GENOMIC DNA]</scope>
    <source>
        <strain evidence="1 2">C6C2</strain>
    </source>
</reference>
<name>A0ABX2M2A8_9BURK</name>
<dbReference type="RefSeq" id="WP_175354793.1">
    <property type="nucleotide sequence ID" value="NZ_JABFMT010000023.1"/>
</dbReference>
<keyword evidence="2" id="KW-1185">Reference proteome</keyword>
<evidence type="ECO:0000313" key="2">
    <source>
        <dbReference type="Proteomes" id="UP000536746"/>
    </source>
</evidence>
<organism evidence="1 2">
    <name type="scientific">Herbaspirillum robiniae</name>
    <dbReference type="NCBI Taxonomy" id="2014887"/>
    <lineage>
        <taxon>Bacteria</taxon>
        <taxon>Pseudomonadati</taxon>
        <taxon>Pseudomonadota</taxon>
        <taxon>Betaproteobacteria</taxon>
        <taxon>Burkholderiales</taxon>
        <taxon>Oxalobacteraceae</taxon>
        <taxon>Herbaspirillum</taxon>
    </lineage>
</organism>
<accession>A0ABX2M2A8</accession>
<comment type="caution">
    <text evidence="1">The sequence shown here is derived from an EMBL/GenBank/DDBJ whole genome shotgun (WGS) entry which is preliminary data.</text>
</comment>
<proteinExistence type="predicted"/>
<evidence type="ECO:0000313" key="1">
    <source>
        <dbReference type="EMBL" id="NUU03520.1"/>
    </source>
</evidence>
<evidence type="ECO:0008006" key="3">
    <source>
        <dbReference type="Google" id="ProtNLM"/>
    </source>
</evidence>